<reference evidence="1" key="1">
    <citation type="submission" date="2020-05" db="EMBL/GenBank/DDBJ databases">
        <authorList>
            <person name="Chiriac C."/>
            <person name="Salcher M."/>
            <person name="Ghai R."/>
            <person name="Kavagutti S V."/>
        </authorList>
    </citation>
    <scope>NUCLEOTIDE SEQUENCE</scope>
</reference>
<dbReference type="EMBL" id="CAFBLN010000067">
    <property type="protein sequence ID" value="CAB4877517.1"/>
    <property type="molecule type" value="Genomic_DNA"/>
</dbReference>
<dbReference type="GO" id="GO:0006355">
    <property type="term" value="P:regulation of DNA-templated transcription"/>
    <property type="evidence" value="ECO:0007669"/>
    <property type="project" value="InterPro"/>
</dbReference>
<dbReference type="InterPro" id="IPR010985">
    <property type="entry name" value="Ribbon_hlx_hlx"/>
</dbReference>
<dbReference type="InterPro" id="IPR013321">
    <property type="entry name" value="Arc_rbn_hlx_hlx"/>
</dbReference>
<dbReference type="SUPFAM" id="SSF47598">
    <property type="entry name" value="Ribbon-helix-helix"/>
    <property type="match status" value="1"/>
</dbReference>
<dbReference type="InterPro" id="IPR008651">
    <property type="entry name" value="Uncharacterised_HicB"/>
</dbReference>
<sequence>MTKKTTTVRLDEELSATVEMVARTEGVSMNTFVAEALQDRIEKVRKDAEFMSRLATLVERDKAILDRLAR</sequence>
<name>A0A6J7E387_9ZZZZ</name>
<proteinExistence type="predicted"/>
<protein>
    <submittedName>
        <fullName evidence="1">Unannotated protein</fullName>
    </submittedName>
</protein>
<organism evidence="1">
    <name type="scientific">freshwater metagenome</name>
    <dbReference type="NCBI Taxonomy" id="449393"/>
    <lineage>
        <taxon>unclassified sequences</taxon>
        <taxon>metagenomes</taxon>
        <taxon>ecological metagenomes</taxon>
    </lineage>
</organism>
<accession>A0A6J7E387</accession>
<gene>
    <name evidence="1" type="ORF">UFOPK3381_01155</name>
</gene>
<dbReference type="AlphaFoldDB" id="A0A6J7E387"/>
<dbReference type="Pfam" id="PF05534">
    <property type="entry name" value="HicB"/>
    <property type="match status" value="1"/>
</dbReference>
<evidence type="ECO:0000313" key="1">
    <source>
        <dbReference type="EMBL" id="CAB4877517.1"/>
    </source>
</evidence>
<dbReference type="Gene3D" id="1.10.1220.10">
    <property type="entry name" value="Met repressor-like"/>
    <property type="match status" value="1"/>
</dbReference>